<dbReference type="InterPro" id="IPR011109">
    <property type="entry name" value="DNA_bind_recombinase_dom"/>
</dbReference>
<dbReference type="GO" id="GO:0000150">
    <property type="term" value="F:DNA strand exchange activity"/>
    <property type="evidence" value="ECO:0007669"/>
    <property type="project" value="InterPro"/>
</dbReference>
<dbReference type="PANTHER" id="PTHR30461:SF23">
    <property type="entry name" value="DNA RECOMBINASE-RELATED"/>
    <property type="match status" value="1"/>
</dbReference>
<dbReference type="PROSITE" id="PS51736">
    <property type="entry name" value="RECOMBINASES_3"/>
    <property type="match status" value="1"/>
</dbReference>
<evidence type="ECO:0000256" key="4">
    <source>
        <dbReference type="PIRSR" id="PIRSR606118-50"/>
    </source>
</evidence>
<dbReference type="InterPro" id="IPR038109">
    <property type="entry name" value="DNA_bind_recomb_sf"/>
</dbReference>
<dbReference type="Pfam" id="PF07508">
    <property type="entry name" value="Recombinase"/>
    <property type="match status" value="1"/>
</dbReference>
<keyword evidence="3" id="KW-0233">DNA recombination</keyword>
<dbReference type="PANTHER" id="PTHR30461">
    <property type="entry name" value="DNA-INVERTASE FROM LAMBDOID PROPHAGE"/>
    <property type="match status" value="1"/>
</dbReference>
<dbReference type="OrthoDB" id="9811097at2"/>
<organism evidence="9 10">
    <name type="scientific">Sediminibacillus halophilus</name>
    <dbReference type="NCBI Taxonomy" id="482461"/>
    <lineage>
        <taxon>Bacteria</taxon>
        <taxon>Bacillati</taxon>
        <taxon>Bacillota</taxon>
        <taxon>Bacilli</taxon>
        <taxon>Bacillales</taxon>
        <taxon>Bacillaceae</taxon>
        <taxon>Sediminibacillus</taxon>
    </lineage>
</organism>
<proteinExistence type="predicted"/>
<keyword evidence="10" id="KW-1185">Reference proteome</keyword>
<evidence type="ECO:0000256" key="2">
    <source>
        <dbReference type="ARBA" id="ARBA00023125"/>
    </source>
</evidence>
<evidence type="ECO:0000256" key="1">
    <source>
        <dbReference type="ARBA" id="ARBA00022908"/>
    </source>
</evidence>
<dbReference type="Gene3D" id="3.40.50.1390">
    <property type="entry name" value="Resolvase, N-terminal catalytic domain"/>
    <property type="match status" value="1"/>
</dbReference>
<dbReference type="AlphaFoldDB" id="A0A1G9T556"/>
<dbReference type="Pfam" id="PF13408">
    <property type="entry name" value="Zn_ribbon_recom"/>
    <property type="match status" value="1"/>
</dbReference>
<feature type="domain" description="Resolvase/invertase-type recombinase catalytic" evidence="7">
    <location>
        <begin position="23"/>
        <end position="171"/>
    </location>
</feature>
<dbReference type="PROSITE" id="PS51737">
    <property type="entry name" value="RECOMBINASE_DNA_BIND"/>
    <property type="match status" value="1"/>
</dbReference>
<keyword evidence="2" id="KW-0238">DNA-binding</keyword>
<dbReference type="SMART" id="SM00857">
    <property type="entry name" value="Resolvase"/>
    <property type="match status" value="1"/>
</dbReference>
<dbReference type="GO" id="GO:0003677">
    <property type="term" value="F:DNA binding"/>
    <property type="evidence" value="ECO:0007669"/>
    <property type="project" value="UniProtKB-KW"/>
</dbReference>
<evidence type="ECO:0000256" key="6">
    <source>
        <dbReference type="SAM" id="Coils"/>
    </source>
</evidence>
<dbReference type="PROSITE" id="PS00397">
    <property type="entry name" value="RECOMBINASES_1"/>
    <property type="match status" value="1"/>
</dbReference>
<feature type="domain" description="Recombinase" evidence="8">
    <location>
        <begin position="178"/>
        <end position="308"/>
    </location>
</feature>
<evidence type="ECO:0000259" key="8">
    <source>
        <dbReference type="PROSITE" id="PS51737"/>
    </source>
</evidence>
<keyword evidence="1" id="KW-0229">DNA integration</keyword>
<gene>
    <name evidence="9" type="ORF">SAMN05216244_2440</name>
</gene>
<dbReference type="RefSeq" id="WP_074599368.1">
    <property type="nucleotide sequence ID" value="NZ_FNHF01000003.1"/>
</dbReference>
<dbReference type="InterPro" id="IPR025827">
    <property type="entry name" value="Zn_ribbon_recom_dom"/>
</dbReference>
<accession>A0A1G9T556</accession>
<dbReference type="Proteomes" id="UP000182347">
    <property type="component" value="Unassembled WGS sequence"/>
</dbReference>
<feature type="coiled-coil region" evidence="6">
    <location>
        <begin position="443"/>
        <end position="470"/>
    </location>
</feature>
<keyword evidence="6" id="KW-0175">Coiled coil</keyword>
<sequence length="562" mass="63992">MRNHALDLSSSHDQTAWSGPQKKAAIYARVSTIEQAEEGYSIDEQINVLREFCDREGYTIHKEYIDRGISGKSIKGRPAIQQLLHDANQKCFDIVLVWKMNRLSRTSVDLLTMVDNLQNKGISFRSYTERYETESPSGRLQFQMMAAIAEFERANIAENVKMGMIARAKEGSWNGGQVLGYDVVSVPSDSRKGKSSKLIVNEQEAVIVRKIFELYLQGNGYKAIANRLNKEGYKTKKNKAFSINGIKTILCNPIYAGFIRYNVRRDWSEKRRNNINPYPIITKGQHEPIISGDIWEQAKSIMKSRTGKPNRIHSGEFPLTGILRCPMCGAGMVLGRTTNRNKDGSKRVLEYYVCGAWKNKGTAVCHSNGVRTEYADEYVLQKLAGLASNDMLINQIVDRINQKNQDGIIPLQKEYEMLKKSLSAIQSKKDKYLKLYVDELINKGELTGQLANLEREKERLEEQIYPIEEQLGQGGVPNVDYEVVKEIMMNFMTAYKRSLTFEQRKKLLQLLIHKITISEERKIDTIQIQLNKEVAKHFTFNGGANSSIADEFAPPFSIFINV</sequence>
<dbReference type="InterPro" id="IPR006118">
    <property type="entry name" value="Recombinase_CS"/>
</dbReference>
<name>A0A1G9T556_9BACI</name>
<feature type="active site" description="O-(5'-phospho-DNA)-serine intermediate" evidence="4 5">
    <location>
        <position position="31"/>
    </location>
</feature>
<dbReference type="SUPFAM" id="SSF53041">
    <property type="entry name" value="Resolvase-like"/>
    <property type="match status" value="1"/>
</dbReference>
<evidence type="ECO:0000259" key="7">
    <source>
        <dbReference type="PROSITE" id="PS51736"/>
    </source>
</evidence>
<dbReference type="InterPro" id="IPR006119">
    <property type="entry name" value="Resolv_N"/>
</dbReference>
<dbReference type="InterPro" id="IPR036162">
    <property type="entry name" value="Resolvase-like_N_sf"/>
</dbReference>
<reference evidence="10" key="1">
    <citation type="submission" date="2016-10" db="EMBL/GenBank/DDBJ databases">
        <authorList>
            <person name="Varghese N."/>
            <person name="Submissions S."/>
        </authorList>
    </citation>
    <scope>NUCLEOTIDE SEQUENCE [LARGE SCALE GENOMIC DNA]</scope>
    <source>
        <strain evidence="10">CGMCC 1.6199</strain>
    </source>
</reference>
<protein>
    <submittedName>
        <fullName evidence="9">Site-specific DNA recombinase</fullName>
    </submittedName>
</protein>
<dbReference type="Gene3D" id="3.90.1750.20">
    <property type="entry name" value="Putative Large Serine Recombinase, Chain B, Domain 2"/>
    <property type="match status" value="1"/>
</dbReference>
<dbReference type="EMBL" id="FNHF01000003">
    <property type="protein sequence ID" value="SDM42843.1"/>
    <property type="molecule type" value="Genomic_DNA"/>
</dbReference>
<dbReference type="STRING" id="482461.SAMN05216244_2440"/>
<evidence type="ECO:0000313" key="10">
    <source>
        <dbReference type="Proteomes" id="UP000182347"/>
    </source>
</evidence>
<dbReference type="InterPro" id="IPR050639">
    <property type="entry name" value="SSR_resolvase"/>
</dbReference>
<evidence type="ECO:0000256" key="5">
    <source>
        <dbReference type="PROSITE-ProRule" id="PRU10137"/>
    </source>
</evidence>
<dbReference type="Pfam" id="PF00239">
    <property type="entry name" value="Resolvase"/>
    <property type="match status" value="1"/>
</dbReference>
<dbReference type="CDD" id="cd03768">
    <property type="entry name" value="SR_ResInv"/>
    <property type="match status" value="1"/>
</dbReference>
<evidence type="ECO:0000313" key="9">
    <source>
        <dbReference type="EMBL" id="SDM42843.1"/>
    </source>
</evidence>
<evidence type="ECO:0000256" key="3">
    <source>
        <dbReference type="ARBA" id="ARBA00023172"/>
    </source>
</evidence>
<dbReference type="GO" id="GO:0015074">
    <property type="term" value="P:DNA integration"/>
    <property type="evidence" value="ECO:0007669"/>
    <property type="project" value="UniProtKB-KW"/>
</dbReference>